<reference evidence="6 7" key="1">
    <citation type="submission" date="2024-06" db="EMBL/GenBank/DDBJ databases">
        <title>A chromosome-level genome assembly of beet webworm, Loxostege sticticalis.</title>
        <authorList>
            <person name="Zhang Y."/>
        </authorList>
    </citation>
    <scope>NUCLEOTIDE SEQUENCE [LARGE SCALE GENOMIC DNA]</scope>
    <source>
        <strain evidence="6">AQ028</strain>
        <tissue evidence="6">Male pupae</tissue>
    </source>
</reference>
<organism evidence="6 7">
    <name type="scientific">Loxostege sticticalis</name>
    <name type="common">Beet webworm moth</name>
    <dbReference type="NCBI Taxonomy" id="481309"/>
    <lineage>
        <taxon>Eukaryota</taxon>
        <taxon>Metazoa</taxon>
        <taxon>Ecdysozoa</taxon>
        <taxon>Arthropoda</taxon>
        <taxon>Hexapoda</taxon>
        <taxon>Insecta</taxon>
        <taxon>Pterygota</taxon>
        <taxon>Neoptera</taxon>
        <taxon>Endopterygota</taxon>
        <taxon>Lepidoptera</taxon>
        <taxon>Glossata</taxon>
        <taxon>Ditrysia</taxon>
        <taxon>Pyraloidea</taxon>
        <taxon>Crambidae</taxon>
        <taxon>Pyraustinae</taxon>
        <taxon>Loxostege</taxon>
    </lineage>
</organism>
<keyword evidence="3" id="KW-0539">Nucleus</keyword>
<protein>
    <recommendedName>
        <fullName evidence="5">CRC domain-containing protein</fullName>
    </recommendedName>
</protein>
<evidence type="ECO:0000256" key="2">
    <source>
        <dbReference type="ARBA" id="ARBA00007267"/>
    </source>
</evidence>
<dbReference type="PANTHER" id="PTHR12446">
    <property type="entry name" value="TESMIN/TSO1-RELATED"/>
    <property type="match status" value="1"/>
</dbReference>
<comment type="similarity">
    <text evidence="2">Belongs to the lin-54 family.</text>
</comment>
<evidence type="ECO:0000256" key="3">
    <source>
        <dbReference type="ARBA" id="ARBA00023242"/>
    </source>
</evidence>
<dbReference type="SMART" id="SM01114">
    <property type="entry name" value="CXC"/>
    <property type="match status" value="2"/>
</dbReference>
<dbReference type="InterPro" id="IPR028307">
    <property type="entry name" value="Lin-54_fam"/>
</dbReference>
<evidence type="ECO:0000313" key="6">
    <source>
        <dbReference type="EMBL" id="KAL0821930.1"/>
    </source>
</evidence>
<feature type="region of interest" description="Disordered" evidence="4">
    <location>
        <begin position="79"/>
        <end position="105"/>
    </location>
</feature>
<dbReference type="PANTHER" id="PTHR12446:SF34">
    <property type="entry name" value="PROTEIN LIN-54 HOMOLOG"/>
    <property type="match status" value="1"/>
</dbReference>
<comment type="subcellular location">
    <subcellularLocation>
        <location evidence="1">Nucleus</location>
    </subcellularLocation>
</comment>
<dbReference type="Proteomes" id="UP001549921">
    <property type="component" value="Unassembled WGS sequence"/>
</dbReference>
<dbReference type="EMBL" id="JBEDNZ010000017">
    <property type="protein sequence ID" value="KAL0821930.1"/>
    <property type="molecule type" value="Genomic_DNA"/>
</dbReference>
<evidence type="ECO:0000256" key="1">
    <source>
        <dbReference type="ARBA" id="ARBA00004123"/>
    </source>
</evidence>
<feature type="compositionally biased region" description="Polar residues" evidence="4">
    <location>
        <begin position="411"/>
        <end position="424"/>
    </location>
</feature>
<sequence length="861" mass="92899">MDHNLEDSLNLDSAMGMDFGHVGDVVVSQADISLDAGSHDPGMNMEFEHIEEQPILMDTGNEEIIDFMGDQFALQEYSVQDDQTTSATTTEESNQNILSSSQSDPLLDMQFGTQTVIPIKKEGQGQQKFISLKQAGPPRVTGAVPRAVAIAPKPAPRAVPIAPRPVAPRPVALVSSKSLVKKVPLAGVINAGPKGNTVLAQIGKQLVMMPHNAPKLKLVTSGSSGVANIQYIKANTSQAQLVSAKNVASIQGGKPIMAKVIVQGAGQSNLDPSNQQTIITKLLPASAASAQQTRYVMQQKTVPISLGNKVLLASPTKQGMKFTKKQQVISIKSPTPKLMPAPPPGTTKKVVITANPPQNVILKTTAPPKTAQITKDGKVVMQGQRSQIHQINVPGKGIQYIRLITNQTPSTTKTANRASVQSLPGQPKSFVLTDSKGNLIQMSSESSTSGQQPQVVTGNSAPKWQQKLVRIASAPPVTKTTTVTTASMRSSQSLLAPLSPMAHTVKLEDTSNASSAADERLTEAQMDSEYESEQVVSASDSKASLQALIADAVQPDLAMQEVEIDYGDAHQSSVESENQDSMDPLEAGEGQDEHPLIVIPSNYIKQDPNENEYSRQDDSGLMNLEGEVLNTYQSPTTPPPASEGDVVIKSDFGLRPRRACNCTKSQCLKLYCDCFANGEFCNRCNCNNCYNNLNYEELRQKAIRACLERNPNAFRPKIGKTKAGGPEIIRRHNKGCNCKRSGCLKNYCECYEAKIACTAMCKCFGCRNVEETLHRRRRDLPHPLYRPPPLADLKQPCSFMTTEVIEAVCQCLLAASVEGEGNQALATGDGDPVRLVLDEFSRCLQDIISASHHAAPHEGHS</sequence>
<name>A0ABD0SQ40_LOXSC</name>
<comment type="caution">
    <text evidence="6">The sequence shown here is derived from an EMBL/GenBank/DDBJ whole genome shotgun (WGS) entry which is preliminary data.</text>
</comment>
<feature type="domain" description="CRC" evidence="5">
    <location>
        <begin position="656"/>
        <end position="771"/>
    </location>
</feature>
<dbReference type="AlphaFoldDB" id="A0ABD0SQ40"/>
<feature type="region of interest" description="Disordered" evidence="4">
    <location>
        <begin position="411"/>
        <end position="432"/>
    </location>
</feature>
<dbReference type="GO" id="GO:0005634">
    <property type="term" value="C:nucleus"/>
    <property type="evidence" value="ECO:0007669"/>
    <property type="project" value="UniProtKB-SubCell"/>
</dbReference>
<proteinExistence type="inferred from homology"/>
<evidence type="ECO:0000313" key="7">
    <source>
        <dbReference type="Proteomes" id="UP001549921"/>
    </source>
</evidence>
<feature type="region of interest" description="Disordered" evidence="4">
    <location>
        <begin position="442"/>
        <end position="461"/>
    </location>
</feature>
<dbReference type="InterPro" id="IPR033467">
    <property type="entry name" value="Tesmin/TSO1-like_CXC"/>
</dbReference>
<dbReference type="Pfam" id="PF03638">
    <property type="entry name" value="TCR"/>
    <property type="match status" value="2"/>
</dbReference>
<evidence type="ECO:0000259" key="5">
    <source>
        <dbReference type="PROSITE" id="PS51634"/>
    </source>
</evidence>
<gene>
    <name evidence="6" type="ORF">ABMA28_005322</name>
</gene>
<evidence type="ECO:0000256" key="4">
    <source>
        <dbReference type="SAM" id="MobiDB-lite"/>
    </source>
</evidence>
<feature type="compositionally biased region" description="Polar residues" evidence="4">
    <location>
        <begin position="79"/>
        <end position="104"/>
    </location>
</feature>
<dbReference type="PROSITE" id="PS51634">
    <property type="entry name" value="CRC"/>
    <property type="match status" value="1"/>
</dbReference>
<accession>A0ABD0SQ40</accession>
<dbReference type="InterPro" id="IPR005172">
    <property type="entry name" value="CRC"/>
</dbReference>